<dbReference type="EMBL" id="BAABJO010000004">
    <property type="protein sequence ID" value="GAA5114620.1"/>
    <property type="molecule type" value="Genomic_DNA"/>
</dbReference>
<dbReference type="InterPro" id="IPR036052">
    <property type="entry name" value="TrpB-like_PALP_sf"/>
</dbReference>
<comment type="cofactor">
    <cofactor evidence="1">
        <name>pyridoxal 5'-phosphate</name>
        <dbReference type="ChEBI" id="CHEBI:597326"/>
    </cofactor>
</comment>
<gene>
    <name evidence="5" type="ORF">GCM10023320_12130</name>
</gene>
<accession>A0ABP9NJ82</accession>
<dbReference type="InterPro" id="IPR001926">
    <property type="entry name" value="TrpB-like_PALP"/>
</dbReference>
<keyword evidence="6" id="KW-1185">Reference proteome</keyword>
<sequence length="423" mass="43603">MSLGCLRCAREYPEPALELLGAGCPACAADGVPANVLPVLDIAGLRREPPALPRSPGEPGLFVHRELLPLDPGTPAVSLGEGGTPVVDLPELARGVGVARLLVKDETRNPTWSYKDRLAAVSVTKATELGVDTVVVCSTGNHGAAVAAYAARAGLRCVVLTLASVPQAMKTLMGVYGATVAALRTGPERWALMRELVAERGWMPMSGHADPPVGSPSYGIDGYKTIAYELFEQLPGVPDVVVVPTAYADGLTGIARGFDDLCTLGLADRVPRLLAAEPFGPLRSALAAGTERAGPVPAAPSVSFSIASPVGTYQGLRALRRSGGGAVAVPDDETVLAAQRRLGRHGLYLEASSAITLPALEAWQRAGLVGPEDTVVLVGTSTGLKDVGATAAGLPAVPLIEARPEALDTVLERADAPLARQAP</sequence>
<protein>
    <submittedName>
        <fullName evidence="5">Threonine synthase</fullName>
    </submittedName>
</protein>
<evidence type="ECO:0000259" key="4">
    <source>
        <dbReference type="Pfam" id="PF00291"/>
    </source>
</evidence>
<dbReference type="SUPFAM" id="SSF53686">
    <property type="entry name" value="Tryptophan synthase beta subunit-like PLP-dependent enzymes"/>
    <property type="match status" value="1"/>
</dbReference>
<organism evidence="5 6">
    <name type="scientific">Pseudonocardia adelaidensis</name>
    <dbReference type="NCBI Taxonomy" id="648754"/>
    <lineage>
        <taxon>Bacteria</taxon>
        <taxon>Bacillati</taxon>
        <taxon>Actinomycetota</taxon>
        <taxon>Actinomycetes</taxon>
        <taxon>Pseudonocardiales</taxon>
        <taxon>Pseudonocardiaceae</taxon>
        <taxon>Pseudonocardia</taxon>
    </lineage>
</organism>
<dbReference type="PANTHER" id="PTHR48078:SF6">
    <property type="entry name" value="L-THREONINE DEHYDRATASE CATABOLIC TDCB"/>
    <property type="match status" value="1"/>
</dbReference>
<keyword evidence="3" id="KW-0456">Lyase</keyword>
<name>A0ABP9NJ82_9PSEU</name>
<dbReference type="RefSeq" id="WP_345603791.1">
    <property type="nucleotide sequence ID" value="NZ_BAABJO010000004.1"/>
</dbReference>
<evidence type="ECO:0000256" key="1">
    <source>
        <dbReference type="ARBA" id="ARBA00001933"/>
    </source>
</evidence>
<evidence type="ECO:0000313" key="5">
    <source>
        <dbReference type="EMBL" id="GAA5114620.1"/>
    </source>
</evidence>
<dbReference type="InterPro" id="IPR050147">
    <property type="entry name" value="Ser/Thr_Dehydratase"/>
</dbReference>
<feature type="domain" description="Tryptophan synthase beta chain-like PALP" evidence="4">
    <location>
        <begin position="77"/>
        <end position="378"/>
    </location>
</feature>
<dbReference type="Proteomes" id="UP001500804">
    <property type="component" value="Unassembled WGS sequence"/>
</dbReference>
<evidence type="ECO:0000313" key="6">
    <source>
        <dbReference type="Proteomes" id="UP001500804"/>
    </source>
</evidence>
<evidence type="ECO:0000256" key="3">
    <source>
        <dbReference type="ARBA" id="ARBA00023239"/>
    </source>
</evidence>
<dbReference type="Pfam" id="PF00291">
    <property type="entry name" value="PALP"/>
    <property type="match status" value="1"/>
</dbReference>
<dbReference type="PANTHER" id="PTHR48078">
    <property type="entry name" value="THREONINE DEHYDRATASE, MITOCHONDRIAL-RELATED"/>
    <property type="match status" value="1"/>
</dbReference>
<proteinExistence type="predicted"/>
<reference evidence="6" key="1">
    <citation type="journal article" date="2019" name="Int. J. Syst. Evol. Microbiol.">
        <title>The Global Catalogue of Microorganisms (GCM) 10K type strain sequencing project: providing services to taxonomists for standard genome sequencing and annotation.</title>
        <authorList>
            <consortium name="The Broad Institute Genomics Platform"/>
            <consortium name="The Broad Institute Genome Sequencing Center for Infectious Disease"/>
            <person name="Wu L."/>
            <person name="Ma J."/>
        </authorList>
    </citation>
    <scope>NUCLEOTIDE SEQUENCE [LARGE SCALE GENOMIC DNA]</scope>
    <source>
        <strain evidence="6">JCM 18302</strain>
    </source>
</reference>
<evidence type="ECO:0000256" key="2">
    <source>
        <dbReference type="ARBA" id="ARBA00022898"/>
    </source>
</evidence>
<comment type="caution">
    <text evidence="5">The sequence shown here is derived from an EMBL/GenBank/DDBJ whole genome shotgun (WGS) entry which is preliminary data.</text>
</comment>
<dbReference type="Gene3D" id="3.40.50.1100">
    <property type="match status" value="2"/>
</dbReference>
<keyword evidence="2" id="KW-0663">Pyridoxal phosphate</keyword>